<dbReference type="EMBL" id="HG917868">
    <property type="protein sequence ID" value="CDM68477.1"/>
    <property type="molecule type" value="Genomic_DNA"/>
</dbReference>
<dbReference type="HOGENOM" id="CLU_651668_0_0_9"/>
<feature type="domain" description="HTH cro/C1-type" evidence="2">
    <location>
        <begin position="29"/>
        <end position="63"/>
    </location>
</feature>
<evidence type="ECO:0000313" key="3">
    <source>
        <dbReference type="EMBL" id="CDM68477.1"/>
    </source>
</evidence>
<dbReference type="SUPFAM" id="SSF48452">
    <property type="entry name" value="TPR-like"/>
    <property type="match status" value="1"/>
</dbReference>
<keyword evidence="1" id="KW-0802">TPR repeat</keyword>
<accession>W6S2F0</accession>
<keyword evidence="4" id="KW-1185">Reference proteome</keyword>
<dbReference type="PATRIC" id="fig|1216932.3.peg.1312"/>
<dbReference type="RefSeq" id="WP_044037558.1">
    <property type="nucleotide sequence ID" value="NZ_HG917868.1"/>
</dbReference>
<dbReference type="Proteomes" id="UP000019426">
    <property type="component" value="Chromosome M2/40_rep1"/>
</dbReference>
<dbReference type="KEGG" id="clt:CM240_1318"/>
<evidence type="ECO:0000313" key="4">
    <source>
        <dbReference type="Proteomes" id="UP000019426"/>
    </source>
</evidence>
<dbReference type="SUPFAM" id="SSF47413">
    <property type="entry name" value="lambda repressor-like DNA-binding domains"/>
    <property type="match status" value="1"/>
</dbReference>
<dbReference type="PROSITE" id="PS50943">
    <property type="entry name" value="HTH_CROC1"/>
    <property type="match status" value="1"/>
</dbReference>
<dbReference type="SMART" id="SM00028">
    <property type="entry name" value="TPR"/>
    <property type="match status" value="2"/>
</dbReference>
<dbReference type="InterPro" id="IPR001387">
    <property type="entry name" value="Cro/C1-type_HTH"/>
</dbReference>
<feature type="repeat" description="TPR" evidence="1">
    <location>
        <begin position="376"/>
        <end position="409"/>
    </location>
</feature>
<dbReference type="GO" id="GO:0003677">
    <property type="term" value="F:DNA binding"/>
    <property type="evidence" value="ECO:0007669"/>
    <property type="project" value="InterPro"/>
</dbReference>
<evidence type="ECO:0000259" key="2">
    <source>
        <dbReference type="PROSITE" id="PS50943"/>
    </source>
</evidence>
<dbReference type="PROSITE" id="PS50005">
    <property type="entry name" value="TPR"/>
    <property type="match status" value="1"/>
</dbReference>
<dbReference type="InterPro" id="IPR010982">
    <property type="entry name" value="Lambda_DNA-bd_dom_sf"/>
</dbReference>
<dbReference type="InterPro" id="IPR019734">
    <property type="entry name" value="TPR_rpt"/>
</dbReference>
<organism evidence="3 4">
    <name type="scientific">Clostridium bornimense</name>
    <dbReference type="NCBI Taxonomy" id="1216932"/>
    <lineage>
        <taxon>Bacteria</taxon>
        <taxon>Bacillati</taxon>
        <taxon>Bacillota</taxon>
        <taxon>Clostridia</taxon>
        <taxon>Eubacteriales</taxon>
        <taxon>Clostridiaceae</taxon>
        <taxon>Clostridium</taxon>
    </lineage>
</organism>
<reference evidence="3 4" key="1">
    <citation type="submission" date="2013-11" db="EMBL/GenBank/DDBJ databases">
        <title>Complete genome sequence of Clostridum sp. M2/40.</title>
        <authorList>
            <person name="Wibberg D."/>
            <person name="Puehler A."/>
            <person name="Schlueter A."/>
        </authorList>
    </citation>
    <scope>NUCLEOTIDE SEQUENCE [LARGE SCALE GENOMIC DNA]</scope>
    <source>
        <strain evidence="4">M2/40</strain>
    </source>
</reference>
<dbReference type="Gene3D" id="1.25.40.10">
    <property type="entry name" value="Tetratricopeptide repeat domain"/>
    <property type="match status" value="2"/>
</dbReference>
<dbReference type="eggNOG" id="COG1396">
    <property type="taxonomic scope" value="Bacteria"/>
</dbReference>
<sequence>MEIISIGQKIKRARIYGGYTLKDICGDKISVSKLSCIENDKIKPEPWIMEFIAEKLDMDYDYLNKDVDKQILEHLDEISKRNDKDEIVKGRKEILKACMEFGLSDIAYLVMHELFSGYVEDKKFNQCRSLIKEYYDLSVKYKKDKYIYYEDVGDYILAVKEYMQAYNYYSHALKSLRDEKDDPKKEMDLLCKILECNIRENNTLDDDIVNELLSIRSKSADEELSLKTYSILGLYYKVVGEVEKYNQIISYINTNDLIDKERCLLDIAYNLRDLKRYKNALEILDIIASEVNTVSIESIILKTEVLYLDAQYKDALEYADKVLNESILSNDEDEIEMIYYLKAKIYIILGNLQKAEIYFNISLDFIKRLNNKEGIVTRYMEMGELYYKIGDFKEGSKCFDAALKTKNKYNIV</sequence>
<protein>
    <recommendedName>
        <fullName evidence="2">HTH cro/C1-type domain-containing protein</fullName>
    </recommendedName>
</protein>
<name>W6S2F0_9CLOT</name>
<gene>
    <name evidence="3" type="ORF">CM240_1318</name>
</gene>
<dbReference type="STRING" id="1216932.CM240_1318"/>
<dbReference type="InterPro" id="IPR011990">
    <property type="entry name" value="TPR-like_helical_dom_sf"/>
</dbReference>
<evidence type="ECO:0000256" key="1">
    <source>
        <dbReference type="PROSITE-ProRule" id="PRU00339"/>
    </source>
</evidence>
<dbReference type="AlphaFoldDB" id="W6S2F0"/>
<proteinExistence type="predicted"/>
<dbReference type="CDD" id="cd00093">
    <property type="entry name" value="HTH_XRE"/>
    <property type="match status" value="1"/>
</dbReference>
<dbReference type="OrthoDB" id="2986817at2"/>